<dbReference type="KEGG" id="dfc:DFI_13865"/>
<geneLocation type="plasmid" evidence="2">
    <name>pdfi1</name>
</geneLocation>
<accession>A0A221T043</accession>
<evidence type="ECO:0008006" key="3">
    <source>
        <dbReference type="Google" id="ProtNLM"/>
    </source>
</evidence>
<evidence type="ECO:0000313" key="1">
    <source>
        <dbReference type="EMBL" id="ASN82278.1"/>
    </source>
</evidence>
<protein>
    <recommendedName>
        <fullName evidence="3">META domain-containing protein</fullName>
    </recommendedName>
</protein>
<sequence length="143" mass="15504">MRILPLALAVSTFLPTAQGVTVPAPLHGIWKLTQMTPVGANTLHTPLPETDLIIVGNSVRGRLGCGRYEGTIDAGNNTVQFKVTPLPPSPTERCPYATPGVFHQALNTAWGYIISGDTKRLVFFSKTAWLSFERIGYVTPAQK</sequence>
<evidence type="ECO:0000313" key="2">
    <source>
        <dbReference type="Proteomes" id="UP000259030"/>
    </source>
</evidence>
<gene>
    <name evidence="1" type="ORF">DFI_13865</name>
</gene>
<keyword evidence="2" id="KW-1185">Reference proteome</keyword>
<dbReference type="RefSeq" id="WP_027464043.1">
    <property type="nucleotide sequence ID" value="NZ_CP021082.1"/>
</dbReference>
<keyword evidence="1" id="KW-0614">Plasmid</keyword>
<proteinExistence type="predicted"/>
<dbReference type="Proteomes" id="UP000259030">
    <property type="component" value="Plasmid pDFI1"/>
</dbReference>
<reference evidence="1 2" key="1">
    <citation type="submission" date="2017-05" db="EMBL/GenBank/DDBJ databases">
        <title>The complete genome sequence of Deinococcus ficus isolated from the rhizosphere of the Ficus religiosa L. in Taiwan.</title>
        <authorList>
            <person name="Wu K.-M."/>
            <person name="Liao T.-L."/>
            <person name="Liu Y.-M."/>
            <person name="Young C.-C."/>
            <person name="Tsai S.-F."/>
        </authorList>
    </citation>
    <scope>NUCLEOTIDE SEQUENCE [LARGE SCALE GENOMIC DNA]</scope>
    <source>
        <strain evidence="1 2">CC-FR2-10</strain>
        <plasmid evidence="2">pdfi1</plasmid>
    </source>
</reference>
<dbReference type="EMBL" id="CP021082">
    <property type="protein sequence ID" value="ASN82278.1"/>
    <property type="molecule type" value="Genomic_DNA"/>
</dbReference>
<organism evidence="1 2">
    <name type="scientific">Deinococcus ficus</name>
    <dbReference type="NCBI Taxonomy" id="317577"/>
    <lineage>
        <taxon>Bacteria</taxon>
        <taxon>Thermotogati</taxon>
        <taxon>Deinococcota</taxon>
        <taxon>Deinococci</taxon>
        <taxon>Deinococcales</taxon>
        <taxon>Deinococcaceae</taxon>
        <taxon>Deinococcus</taxon>
    </lineage>
</organism>
<name>A0A221T043_9DEIO</name>
<dbReference type="AlphaFoldDB" id="A0A221T043"/>